<feature type="signal peptide" evidence="12">
    <location>
        <begin position="1"/>
        <end position="19"/>
    </location>
</feature>
<keyword evidence="8" id="KW-0479">Metal-binding</keyword>
<protein>
    <recommendedName>
        <fullName evidence="5">Aminopeptidase N</fullName>
        <ecNumber evidence="4">3.4.11.2</ecNumber>
    </recommendedName>
</protein>
<keyword evidence="6 15" id="KW-0031">Aminopeptidase</keyword>
<evidence type="ECO:0000256" key="10">
    <source>
        <dbReference type="ARBA" id="ARBA00022833"/>
    </source>
</evidence>
<evidence type="ECO:0000256" key="11">
    <source>
        <dbReference type="ARBA" id="ARBA00023049"/>
    </source>
</evidence>
<reference evidence="15 16" key="1">
    <citation type="journal article" date="2013" name="Int. J. Syst. Evol. Microbiol.">
        <title>Marinoscillum luteum sp. nov., isolated from marine sediment.</title>
        <authorList>
            <person name="Cha I.T."/>
            <person name="Park S.J."/>
            <person name="Kim S.J."/>
            <person name="Kim J.G."/>
            <person name="Jung M.Y."/>
            <person name="Shin K.S."/>
            <person name="Kwon K.K."/>
            <person name="Yang S.H."/>
            <person name="Seo Y.S."/>
            <person name="Rhee S.K."/>
        </authorList>
    </citation>
    <scope>NUCLEOTIDE SEQUENCE [LARGE SCALE GENOMIC DNA]</scope>
    <source>
        <strain evidence="15 16">KCTC 23939</strain>
    </source>
</reference>
<dbReference type="CDD" id="cd09603">
    <property type="entry name" value="M1_APN_like"/>
    <property type="match status" value="1"/>
</dbReference>
<gene>
    <name evidence="15" type="ORF">ACHKAR_04175</name>
</gene>
<dbReference type="GO" id="GO:0004177">
    <property type="term" value="F:aminopeptidase activity"/>
    <property type="evidence" value="ECO:0007669"/>
    <property type="project" value="UniProtKB-KW"/>
</dbReference>
<evidence type="ECO:0000256" key="3">
    <source>
        <dbReference type="ARBA" id="ARBA00010136"/>
    </source>
</evidence>
<dbReference type="InterPro" id="IPR042097">
    <property type="entry name" value="Aminopeptidase_N-like_N_sf"/>
</dbReference>
<dbReference type="PRINTS" id="PR00756">
    <property type="entry name" value="ALADIPTASE"/>
</dbReference>
<dbReference type="InterPro" id="IPR050344">
    <property type="entry name" value="Peptidase_M1_aminopeptidases"/>
</dbReference>
<keyword evidence="11" id="KW-0482">Metalloprotease</keyword>
<dbReference type="PANTHER" id="PTHR11533:SF174">
    <property type="entry name" value="PUROMYCIN-SENSITIVE AMINOPEPTIDASE-RELATED"/>
    <property type="match status" value="1"/>
</dbReference>
<dbReference type="Gene3D" id="1.10.390.10">
    <property type="entry name" value="Neutral Protease Domain 2"/>
    <property type="match status" value="1"/>
</dbReference>
<dbReference type="InterPro" id="IPR001930">
    <property type="entry name" value="Peptidase_M1"/>
</dbReference>
<keyword evidence="10" id="KW-0862">Zinc</keyword>
<evidence type="ECO:0000259" key="13">
    <source>
        <dbReference type="Pfam" id="PF01433"/>
    </source>
</evidence>
<keyword evidence="7" id="KW-0645">Protease</keyword>
<evidence type="ECO:0000256" key="5">
    <source>
        <dbReference type="ARBA" id="ARBA00015611"/>
    </source>
</evidence>
<dbReference type="Gene3D" id="2.60.40.1730">
    <property type="entry name" value="tricorn interacting facor f3 domain"/>
    <property type="match status" value="1"/>
</dbReference>
<accession>A0ABW7N5E9</accession>
<evidence type="ECO:0000256" key="8">
    <source>
        <dbReference type="ARBA" id="ARBA00022723"/>
    </source>
</evidence>
<comment type="catalytic activity">
    <reaction evidence="1">
        <text>Release of an N-terminal amino acid, Xaa-|-Yaa- from a peptide, amide or arylamide. Xaa is preferably Ala, but may be most amino acids including Pro (slow action). When a terminal hydrophobic residue is followed by a prolyl residue, the two may be released as an intact Xaa-Pro dipeptide.</text>
        <dbReference type="EC" id="3.4.11.2"/>
    </reaction>
</comment>
<evidence type="ECO:0000256" key="6">
    <source>
        <dbReference type="ARBA" id="ARBA00022438"/>
    </source>
</evidence>
<dbReference type="RefSeq" id="WP_395416304.1">
    <property type="nucleotide sequence ID" value="NZ_JBIPKE010000012.1"/>
</dbReference>
<dbReference type="InterPro" id="IPR027268">
    <property type="entry name" value="Peptidase_M4/M1_CTD_sf"/>
</dbReference>
<keyword evidence="16" id="KW-1185">Reference proteome</keyword>
<evidence type="ECO:0000256" key="1">
    <source>
        <dbReference type="ARBA" id="ARBA00000098"/>
    </source>
</evidence>
<evidence type="ECO:0000256" key="9">
    <source>
        <dbReference type="ARBA" id="ARBA00022801"/>
    </source>
</evidence>
<dbReference type="PANTHER" id="PTHR11533">
    <property type="entry name" value="PROTEASE M1 ZINC METALLOPROTEASE"/>
    <property type="match status" value="1"/>
</dbReference>
<comment type="cofactor">
    <cofactor evidence="2">
        <name>Zn(2+)</name>
        <dbReference type="ChEBI" id="CHEBI:29105"/>
    </cofactor>
</comment>
<dbReference type="InterPro" id="IPR014782">
    <property type="entry name" value="Peptidase_M1_dom"/>
</dbReference>
<keyword evidence="12" id="KW-0732">Signal</keyword>
<dbReference type="InterPro" id="IPR026444">
    <property type="entry name" value="Secre_tail"/>
</dbReference>
<feature type="domain" description="Secretion system C-terminal sorting" evidence="14">
    <location>
        <begin position="580"/>
        <end position="639"/>
    </location>
</feature>
<evidence type="ECO:0000256" key="2">
    <source>
        <dbReference type="ARBA" id="ARBA00001947"/>
    </source>
</evidence>
<evidence type="ECO:0000256" key="7">
    <source>
        <dbReference type="ARBA" id="ARBA00022670"/>
    </source>
</evidence>
<keyword evidence="9" id="KW-0378">Hydrolase</keyword>
<evidence type="ECO:0000259" key="14">
    <source>
        <dbReference type="Pfam" id="PF18962"/>
    </source>
</evidence>
<proteinExistence type="inferred from homology"/>
<dbReference type="NCBIfam" id="TIGR04183">
    <property type="entry name" value="Por_Secre_tail"/>
    <property type="match status" value="1"/>
</dbReference>
<feature type="domain" description="Peptidase M1 membrane alanine aminopeptidase" evidence="13">
    <location>
        <begin position="323"/>
        <end position="466"/>
    </location>
</feature>
<dbReference type="SUPFAM" id="SSF63737">
    <property type="entry name" value="Leukotriene A4 hydrolase N-terminal domain"/>
    <property type="match status" value="1"/>
</dbReference>
<dbReference type="SUPFAM" id="SSF55486">
    <property type="entry name" value="Metalloproteases ('zincins'), catalytic domain"/>
    <property type="match status" value="1"/>
</dbReference>
<dbReference type="EC" id="3.4.11.2" evidence="4"/>
<dbReference type="Proteomes" id="UP001610063">
    <property type="component" value="Unassembled WGS sequence"/>
</dbReference>
<evidence type="ECO:0000256" key="12">
    <source>
        <dbReference type="SAM" id="SignalP"/>
    </source>
</evidence>
<evidence type="ECO:0000313" key="15">
    <source>
        <dbReference type="EMBL" id="MFH6982620.1"/>
    </source>
</evidence>
<dbReference type="Pfam" id="PF01433">
    <property type="entry name" value="Peptidase_M1"/>
    <property type="match status" value="1"/>
</dbReference>
<dbReference type="Pfam" id="PF18962">
    <property type="entry name" value="Por_Secre_tail"/>
    <property type="match status" value="1"/>
</dbReference>
<evidence type="ECO:0000313" key="16">
    <source>
        <dbReference type="Proteomes" id="UP001610063"/>
    </source>
</evidence>
<dbReference type="EMBL" id="JBIPKE010000012">
    <property type="protein sequence ID" value="MFH6982620.1"/>
    <property type="molecule type" value="Genomic_DNA"/>
</dbReference>
<organism evidence="15 16">
    <name type="scientific">Marinoscillum luteum</name>
    <dbReference type="NCBI Taxonomy" id="861051"/>
    <lineage>
        <taxon>Bacteria</taxon>
        <taxon>Pseudomonadati</taxon>
        <taxon>Bacteroidota</taxon>
        <taxon>Cytophagia</taxon>
        <taxon>Cytophagales</taxon>
        <taxon>Reichenbachiellaceae</taxon>
        <taxon>Marinoscillum</taxon>
    </lineage>
</organism>
<comment type="caution">
    <text evidence="15">The sequence shown here is derived from an EMBL/GenBank/DDBJ whole genome shotgun (WGS) entry which is preliminary data.</text>
</comment>
<sequence>MRTLLVSLVLCVLSTVAYSQTEIAYCNRSSGMGVEASGPVSDHFDMKYLWLDLAADNLSTSISGSSTLLVEIIQEEPNEFILELVDELDVLKVTVDGKEVNFTHHQDLLHISRPSSVHAGDLVSISVTYEGTPNPASAGIFSGINNAQSKAWGNQITWTLSEPFNAKTWWPAKQDLNDKIDSVSVHITVPSHLKVGSNGTLTRSLSLIDGKTRYEWKSIYPMAYYLVAFTVGEYVEYNNYAKPTALSGDSIFIQNYLYNNPETLPYYKDELDMIPEMMELFSELFGLYPFHQEKYGHVMAPFSGGMEHQTMSSMGIFTFGLDAHELGHQWFGDHVTCATWNDIWINEGFARYCEYIAAEKLLSVKNARAIMEDDMLSVTGTDTGSVYIPLDEKLTDSRIFQYRLTYLKGGLLINMIRELVDDDALFFRTLRIYLQEYGGRSASGEDFRAILERETKMDFGSFFQQWYYGGGFPVFDITWTKLEGDTLGISIHQSTTDDVPFFSTPLEFQITFKSGQVKRLLLRPEENTQFFKVPASGQVNTLTFDPDKWLIKKVNSFHQVDENGNIILSASYQSPEELIVFPNPATTEIHLSRKVNSIKIYDTTGRSILLIQLNHQVQTIDISELNPGLYFFQAADDSQLWNGKFLKE</sequence>
<comment type="similarity">
    <text evidence="3">Belongs to the peptidase M1 family.</text>
</comment>
<name>A0ABW7N5E9_9BACT</name>
<feature type="chain" id="PRO_5047228217" description="Aminopeptidase N" evidence="12">
    <location>
        <begin position="20"/>
        <end position="648"/>
    </location>
</feature>
<evidence type="ECO:0000256" key="4">
    <source>
        <dbReference type="ARBA" id="ARBA00012564"/>
    </source>
</evidence>